<keyword evidence="14" id="KW-1185">Reference proteome</keyword>
<dbReference type="PROSITE" id="PS50889">
    <property type="entry name" value="S4"/>
    <property type="match status" value="1"/>
</dbReference>
<dbReference type="InterPro" id="IPR013845">
    <property type="entry name" value="Ribosomal_eS4_central_region"/>
</dbReference>
<dbReference type="CDD" id="cd00165">
    <property type="entry name" value="S4"/>
    <property type="match status" value="1"/>
</dbReference>
<dbReference type="Pfam" id="PF04677">
    <property type="entry name" value="CwfJ_C_1"/>
    <property type="match status" value="1"/>
</dbReference>
<dbReference type="Pfam" id="PF04676">
    <property type="entry name" value="CwfJ_C_2"/>
    <property type="match status" value="1"/>
</dbReference>
<dbReference type="FunFam" id="3.10.290.10:FF:000051">
    <property type="entry name" value="40S ribosomal protein S4, X isoform"/>
    <property type="match status" value="1"/>
</dbReference>
<feature type="compositionally biased region" description="Low complexity" evidence="7">
    <location>
        <begin position="127"/>
        <end position="149"/>
    </location>
</feature>
<dbReference type="InterPro" id="IPR014722">
    <property type="entry name" value="Rib_uL2_dom2"/>
</dbReference>
<dbReference type="Gene3D" id="2.30.30.30">
    <property type="match status" value="1"/>
</dbReference>
<dbReference type="GO" id="GO:0006412">
    <property type="term" value="P:translation"/>
    <property type="evidence" value="ECO:0007669"/>
    <property type="project" value="InterPro"/>
</dbReference>
<dbReference type="AlphaFoldDB" id="A0AAF0ECZ8"/>
<dbReference type="GO" id="GO:0003735">
    <property type="term" value="F:structural constituent of ribosome"/>
    <property type="evidence" value="ECO:0007669"/>
    <property type="project" value="InterPro"/>
</dbReference>
<feature type="region of interest" description="Disordered" evidence="7">
    <location>
        <begin position="230"/>
        <end position="256"/>
    </location>
</feature>
<feature type="domain" description="Cwf19-like protein C-terminal" evidence="9">
    <location>
        <begin position="438"/>
        <end position="483"/>
    </location>
</feature>
<dbReference type="Pfam" id="PF16121">
    <property type="entry name" value="40S_S4_C"/>
    <property type="match status" value="1"/>
</dbReference>
<dbReference type="FunFam" id="2.30.30.30:FF:000005">
    <property type="entry name" value="40S ribosomal protein S4"/>
    <property type="match status" value="1"/>
</dbReference>
<protein>
    <recommendedName>
        <fullName evidence="15">40S ribosomal protein S4</fullName>
    </recommendedName>
</protein>
<dbReference type="GO" id="GO:0022627">
    <property type="term" value="C:cytosolic small ribosomal subunit"/>
    <property type="evidence" value="ECO:0007669"/>
    <property type="project" value="TreeGrafter"/>
</dbReference>
<dbReference type="Pfam" id="PF08071">
    <property type="entry name" value="RS4NT"/>
    <property type="match status" value="1"/>
</dbReference>
<evidence type="ECO:0000256" key="3">
    <source>
        <dbReference type="ARBA" id="ARBA00022884"/>
    </source>
</evidence>
<dbReference type="EMBL" id="CP119904">
    <property type="protein sequence ID" value="WFD24147.1"/>
    <property type="molecule type" value="Genomic_DNA"/>
</dbReference>
<evidence type="ECO:0000259" key="8">
    <source>
        <dbReference type="Pfam" id="PF00900"/>
    </source>
</evidence>
<evidence type="ECO:0000256" key="2">
    <source>
        <dbReference type="ARBA" id="ARBA00022730"/>
    </source>
</evidence>
<comment type="similarity">
    <text evidence="1">Belongs to the eukaryotic ribosomal protein eS4 family.</text>
</comment>
<keyword evidence="5" id="KW-0687">Ribonucleoprotein</keyword>
<feature type="domain" description="Small ribosomal subunit protein eS4 N-terminal" evidence="11">
    <location>
        <begin position="549"/>
        <end position="585"/>
    </location>
</feature>
<sequence length="809" mass="91113">MGERVKKPRDSKRPSPDELAISSRELNPSLAPQSHPLKEDSQPKNQPSYGGPGYKWRLMKLQRTYEMAEQRGVSVEVVAMERYGSMDAFNEARAERQFVEDRDGSMDRSSSTSIHARGGFRRPGAPPLSTSTSRPTKPTASPSTTKGPSIPRVLPTATKAESASNAPMSVDALNKLEANVLRAELMGRPDAAQLRAELEAAREGQGPADSSERVETVPVVDGFGRLYDIGSSSASDAARPSKRSKVQDEETESLSELVRQEKFSAGRADQKDADAMLAHQIMADQGFENDTDYMDEEAKRFARKRMRDDTMKRQFAVQDFARTKRALDECPFCWQDDGVTPPSATIVSNGTCAYLALPDREPLVDGHCWIVPMQHHVSSLDIDENGWTEIRQSMVFFETVLSLRQQKHTYLEAIPLPNDVFPQVPAYFRQALSEVESEWADHTQVIEFSEARPFQHSMVSRLPYFMIQWDYKGQRGYGHVIESLHGQYTGRRAGPQTDEPTFEDGDHVGGRGFPSYRLDAFRTAWAPFDWTRELTSYPLTFASTTAMVRGPKHHLKHLAAPSSWMLDKLSGTYAPRPSTGPHKLREALPLVILLRNRLKYALTGREVQCITMQRIIKVDNKVRTDPTYPTGFQDVVSIDKSGEHFRILYDVKGRFVVHRITAEEAQFKLLKVKRVQLGAKGVPQIVTHDGRTLRYPDPLVRVNDTVKFDLVNQKMVDFIKFDTGAHVMVTGGRNIGRAGQLIHLERHHGGFDIVHIRDPAGREFSTRLSNIFVIGDSEKRWISMPRGGGVKLTITEERDQRRKRDELAA</sequence>
<evidence type="ECO:0000256" key="5">
    <source>
        <dbReference type="ARBA" id="ARBA00023274"/>
    </source>
</evidence>
<dbReference type="InterPro" id="IPR036265">
    <property type="entry name" value="HIT-like_sf"/>
</dbReference>
<dbReference type="InterPro" id="IPR038237">
    <property type="entry name" value="Ribosomal_eS4_central_sf"/>
</dbReference>
<dbReference type="GO" id="GO:0019843">
    <property type="term" value="F:rRNA binding"/>
    <property type="evidence" value="ECO:0007669"/>
    <property type="project" value="UniProtKB-KW"/>
</dbReference>
<dbReference type="InterPro" id="IPR006768">
    <property type="entry name" value="Cwf19-like_C_dom-1"/>
</dbReference>
<dbReference type="Gene3D" id="3.30.428.10">
    <property type="entry name" value="HIT-like"/>
    <property type="match status" value="1"/>
</dbReference>
<dbReference type="FunFam" id="2.40.50.740:FF:000001">
    <property type="entry name" value="40S ribosomal protein S4"/>
    <property type="match status" value="1"/>
</dbReference>
<name>A0AAF0ECZ8_9BASI</name>
<feature type="region of interest" description="Disordered" evidence="7">
    <location>
        <begin position="1"/>
        <end position="54"/>
    </location>
</feature>
<feature type="compositionally biased region" description="Basic residues" evidence="7">
    <location>
        <begin position="1"/>
        <end position="10"/>
    </location>
</feature>
<dbReference type="InterPro" id="IPR013843">
    <property type="entry name" value="Ribosomal_eS4_N"/>
</dbReference>
<accession>A0AAF0ECZ8</accession>
<evidence type="ECO:0000256" key="1">
    <source>
        <dbReference type="ARBA" id="ARBA00007500"/>
    </source>
</evidence>
<keyword evidence="3 6" id="KW-0694">RNA-binding</keyword>
<dbReference type="CDD" id="cd06087">
    <property type="entry name" value="KOW_RPS4"/>
    <property type="match status" value="1"/>
</dbReference>
<proteinExistence type="inferred from homology"/>
<dbReference type="Pfam" id="PF00900">
    <property type="entry name" value="Ribosomal_S4e"/>
    <property type="match status" value="1"/>
</dbReference>
<evidence type="ECO:0000259" key="11">
    <source>
        <dbReference type="Pfam" id="PF08071"/>
    </source>
</evidence>
<evidence type="ECO:0000256" key="4">
    <source>
        <dbReference type="ARBA" id="ARBA00022980"/>
    </source>
</evidence>
<evidence type="ECO:0000313" key="14">
    <source>
        <dbReference type="Proteomes" id="UP001214415"/>
    </source>
</evidence>
<evidence type="ECO:0008006" key="15">
    <source>
        <dbReference type="Google" id="ProtNLM"/>
    </source>
</evidence>
<dbReference type="InterPro" id="IPR006767">
    <property type="entry name" value="Cwf19-like_C_dom-2"/>
</dbReference>
<dbReference type="Gene3D" id="2.40.50.740">
    <property type="match status" value="1"/>
</dbReference>
<keyword evidence="2" id="KW-0699">rRNA-binding</keyword>
<dbReference type="PANTHER" id="PTHR11581">
    <property type="entry name" value="30S/40S RIBOSOMAL PROTEIN S4"/>
    <property type="match status" value="1"/>
</dbReference>
<feature type="domain" description="Small ribosomal subunit protein eS4 central region" evidence="8">
    <location>
        <begin position="642"/>
        <end position="714"/>
    </location>
</feature>
<dbReference type="HAMAP" id="MF_00485">
    <property type="entry name" value="Ribosomal_eS4"/>
    <property type="match status" value="1"/>
</dbReference>
<gene>
    <name evidence="13" type="ORF">MEQU1_002844</name>
</gene>
<dbReference type="InterPro" id="IPR041982">
    <property type="entry name" value="Ribosomal_eS4_KOW"/>
</dbReference>
<reference evidence="13" key="1">
    <citation type="submission" date="2023-03" db="EMBL/GenBank/DDBJ databases">
        <title>Mating type loci evolution in Malassezia.</title>
        <authorList>
            <person name="Coelho M.A."/>
        </authorList>
    </citation>
    <scope>NUCLEOTIDE SEQUENCE</scope>
    <source>
        <strain evidence="13">CBS 12830</strain>
    </source>
</reference>
<dbReference type="InterPro" id="IPR032277">
    <property type="entry name" value="Ribosomal_eS4_C"/>
</dbReference>
<evidence type="ECO:0000256" key="6">
    <source>
        <dbReference type="PROSITE-ProRule" id="PRU00182"/>
    </source>
</evidence>
<feature type="region of interest" description="Disordered" evidence="7">
    <location>
        <begin position="99"/>
        <end position="152"/>
    </location>
</feature>
<dbReference type="InterPro" id="IPR000876">
    <property type="entry name" value="Ribosomal_eS4"/>
</dbReference>
<dbReference type="SUPFAM" id="SSF54197">
    <property type="entry name" value="HIT-like"/>
    <property type="match status" value="1"/>
</dbReference>
<feature type="domain" description="Small ribosomal subunit protein eS4 C-terminal" evidence="12">
    <location>
        <begin position="758"/>
        <end position="804"/>
    </location>
</feature>
<evidence type="ECO:0000259" key="12">
    <source>
        <dbReference type="Pfam" id="PF16121"/>
    </source>
</evidence>
<dbReference type="InterPro" id="IPR036986">
    <property type="entry name" value="S4_RNA-bd_sf"/>
</dbReference>
<evidence type="ECO:0000313" key="13">
    <source>
        <dbReference type="EMBL" id="WFD24147.1"/>
    </source>
</evidence>
<dbReference type="Proteomes" id="UP001214415">
    <property type="component" value="Chromosome 5"/>
</dbReference>
<feature type="domain" description="Cwf19-like C-terminal" evidence="10">
    <location>
        <begin position="321"/>
        <end position="429"/>
    </location>
</feature>
<dbReference type="Gene3D" id="3.10.290.10">
    <property type="entry name" value="RNA-binding S4 domain"/>
    <property type="match status" value="1"/>
</dbReference>
<dbReference type="PANTHER" id="PTHR11581:SF0">
    <property type="entry name" value="SMALL RIBOSOMAL SUBUNIT PROTEIN ES4"/>
    <property type="match status" value="1"/>
</dbReference>
<evidence type="ECO:0000259" key="10">
    <source>
        <dbReference type="Pfam" id="PF04677"/>
    </source>
</evidence>
<evidence type="ECO:0000256" key="7">
    <source>
        <dbReference type="SAM" id="MobiDB-lite"/>
    </source>
</evidence>
<evidence type="ECO:0000259" key="9">
    <source>
        <dbReference type="Pfam" id="PF04676"/>
    </source>
</evidence>
<organism evidence="13 14">
    <name type="scientific">Malassezia equina</name>
    <dbReference type="NCBI Taxonomy" id="1381935"/>
    <lineage>
        <taxon>Eukaryota</taxon>
        <taxon>Fungi</taxon>
        <taxon>Dikarya</taxon>
        <taxon>Basidiomycota</taxon>
        <taxon>Ustilaginomycotina</taxon>
        <taxon>Malasseziomycetes</taxon>
        <taxon>Malasseziales</taxon>
        <taxon>Malasseziaceae</taxon>
        <taxon>Malassezia</taxon>
    </lineage>
</organism>
<keyword evidence="4" id="KW-0689">Ribosomal protein</keyword>